<reference evidence="1 2" key="1">
    <citation type="submission" date="2021-06" db="EMBL/GenBank/DDBJ databases">
        <authorList>
            <person name="Palmer J.M."/>
        </authorList>
    </citation>
    <scope>NUCLEOTIDE SEQUENCE [LARGE SCALE GENOMIC DNA]</scope>
    <source>
        <strain evidence="2">if_2019</strain>
        <tissue evidence="1">Muscle</tissue>
    </source>
</reference>
<evidence type="ECO:0000313" key="2">
    <source>
        <dbReference type="Proteomes" id="UP001482620"/>
    </source>
</evidence>
<name>A0ABV0ST52_9TELE</name>
<dbReference type="EMBL" id="JAHRIQ010011615">
    <property type="protein sequence ID" value="MEQ2223779.1"/>
    <property type="molecule type" value="Genomic_DNA"/>
</dbReference>
<protein>
    <submittedName>
        <fullName evidence="1">Uncharacterized protein</fullName>
    </submittedName>
</protein>
<keyword evidence="2" id="KW-1185">Reference proteome</keyword>
<organism evidence="1 2">
    <name type="scientific">Ilyodon furcidens</name>
    <name type="common">goldbreast splitfin</name>
    <dbReference type="NCBI Taxonomy" id="33524"/>
    <lineage>
        <taxon>Eukaryota</taxon>
        <taxon>Metazoa</taxon>
        <taxon>Chordata</taxon>
        <taxon>Craniata</taxon>
        <taxon>Vertebrata</taxon>
        <taxon>Euteleostomi</taxon>
        <taxon>Actinopterygii</taxon>
        <taxon>Neopterygii</taxon>
        <taxon>Teleostei</taxon>
        <taxon>Neoteleostei</taxon>
        <taxon>Acanthomorphata</taxon>
        <taxon>Ovalentaria</taxon>
        <taxon>Atherinomorphae</taxon>
        <taxon>Cyprinodontiformes</taxon>
        <taxon>Goodeidae</taxon>
        <taxon>Ilyodon</taxon>
    </lineage>
</organism>
<proteinExistence type="predicted"/>
<gene>
    <name evidence="1" type="ORF">ILYODFUR_000726</name>
</gene>
<accession>A0ABV0ST52</accession>
<evidence type="ECO:0000313" key="1">
    <source>
        <dbReference type="EMBL" id="MEQ2223779.1"/>
    </source>
</evidence>
<comment type="caution">
    <text evidence="1">The sequence shown here is derived from an EMBL/GenBank/DDBJ whole genome shotgun (WGS) entry which is preliminary data.</text>
</comment>
<dbReference type="Proteomes" id="UP001482620">
    <property type="component" value="Unassembled WGS sequence"/>
</dbReference>
<sequence>MYFPKGTHDSQLLNNYFPGNYTFIEGSEKVEQRRAHTCNPSGILSGLGFMCGTGLLEPEGKLKNKLLPNLSGNYTFLPSCRWMGWSDFFFFLLGIKVKMNVV</sequence>